<dbReference type="InterPro" id="IPR013324">
    <property type="entry name" value="RNA_pol_sigma_r3/r4-like"/>
</dbReference>
<gene>
    <name evidence="8" type="ORF">GJV82_06575</name>
</gene>
<reference evidence="8 9" key="1">
    <citation type="submission" date="2019-11" db="EMBL/GenBank/DDBJ databases">
        <title>Cellulosimicrobium composti sp. nov. isolated from a compost.</title>
        <authorList>
            <person name="Yang Y."/>
        </authorList>
    </citation>
    <scope>NUCLEOTIDE SEQUENCE [LARGE SCALE GENOMIC DNA]</scope>
    <source>
        <strain evidence="8 9">BIT-GX5</strain>
    </source>
</reference>
<evidence type="ECO:0000259" key="7">
    <source>
        <dbReference type="Pfam" id="PF08281"/>
    </source>
</evidence>
<dbReference type="GO" id="GO:0003677">
    <property type="term" value="F:DNA binding"/>
    <property type="evidence" value="ECO:0007669"/>
    <property type="project" value="InterPro"/>
</dbReference>
<comment type="similarity">
    <text evidence="1">Belongs to the sigma-70 factor family. ECF subfamily.</text>
</comment>
<dbReference type="SUPFAM" id="SSF88946">
    <property type="entry name" value="Sigma2 domain of RNA polymerase sigma factors"/>
    <property type="match status" value="1"/>
</dbReference>
<dbReference type="GO" id="GO:0006352">
    <property type="term" value="P:DNA-templated transcription initiation"/>
    <property type="evidence" value="ECO:0007669"/>
    <property type="project" value="InterPro"/>
</dbReference>
<evidence type="ECO:0000256" key="3">
    <source>
        <dbReference type="ARBA" id="ARBA00023082"/>
    </source>
</evidence>
<dbReference type="InterPro" id="IPR014284">
    <property type="entry name" value="RNA_pol_sigma-70_dom"/>
</dbReference>
<proteinExistence type="inferred from homology"/>
<dbReference type="Proteomes" id="UP000440668">
    <property type="component" value="Unassembled WGS sequence"/>
</dbReference>
<sequence>MARTAGRGPRADQGARRDERAPGTAQGARQDEPAPGTASCDGALDLTTAYPRWVALVRAVVARRLDDPADTDDATQLVFLAAWRSRDRFDPDRGDLPVWLIGIADHVCADLRRARAREARRREAAGRHRVTTAVPDAADDVAARVDLERALRRLAPVRRGVVRLVYAHDRTHAQVAAETGLPLGTVKSHARRGLAQLRARSRP</sequence>
<feature type="compositionally biased region" description="Basic and acidic residues" evidence="5">
    <location>
        <begin position="9"/>
        <end position="21"/>
    </location>
</feature>
<dbReference type="InterPro" id="IPR013325">
    <property type="entry name" value="RNA_pol_sigma_r2"/>
</dbReference>
<dbReference type="PANTHER" id="PTHR43133:SF62">
    <property type="entry name" value="RNA POLYMERASE SIGMA FACTOR SIGZ"/>
    <property type="match status" value="1"/>
</dbReference>
<dbReference type="InterPro" id="IPR007627">
    <property type="entry name" value="RNA_pol_sigma70_r2"/>
</dbReference>
<dbReference type="Pfam" id="PF04542">
    <property type="entry name" value="Sigma70_r2"/>
    <property type="match status" value="1"/>
</dbReference>
<evidence type="ECO:0000256" key="4">
    <source>
        <dbReference type="ARBA" id="ARBA00023163"/>
    </source>
</evidence>
<name>A0A6N7ZH25_9MICO</name>
<protein>
    <submittedName>
        <fullName evidence="8">Sigma-70 family RNA polymerase sigma factor</fullName>
    </submittedName>
</protein>
<dbReference type="SUPFAM" id="SSF88659">
    <property type="entry name" value="Sigma3 and sigma4 domains of RNA polymerase sigma factors"/>
    <property type="match status" value="1"/>
</dbReference>
<evidence type="ECO:0000256" key="1">
    <source>
        <dbReference type="ARBA" id="ARBA00010641"/>
    </source>
</evidence>
<dbReference type="EMBL" id="WMKA01000010">
    <property type="protein sequence ID" value="MTG88609.1"/>
    <property type="molecule type" value="Genomic_DNA"/>
</dbReference>
<dbReference type="RefSeq" id="WP_155098667.1">
    <property type="nucleotide sequence ID" value="NZ_JBISAF010000005.1"/>
</dbReference>
<feature type="domain" description="RNA polymerase sigma-70 region 2" evidence="6">
    <location>
        <begin position="52"/>
        <end position="117"/>
    </location>
</feature>
<evidence type="ECO:0000256" key="5">
    <source>
        <dbReference type="SAM" id="MobiDB-lite"/>
    </source>
</evidence>
<dbReference type="InterPro" id="IPR013249">
    <property type="entry name" value="RNA_pol_sigma70_r4_t2"/>
</dbReference>
<keyword evidence="2" id="KW-0805">Transcription regulation</keyword>
<dbReference type="Gene3D" id="1.10.10.10">
    <property type="entry name" value="Winged helix-like DNA-binding domain superfamily/Winged helix DNA-binding domain"/>
    <property type="match status" value="1"/>
</dbReference>
<organism evidence="8 9">
    <name type="scientific">Cellulosimicrobium composti</name>
    <dbReference type="NCBI Taxonomy" id="2672572"/>
    <lineage>
        <taxon>Bacteria</taxon>
        <taxon>Bacillati</taxon>
        <taxon>Actinomycetota</taxon>
        <taxon>Actinomycetes</taxon>
        <taxon>Micrococcales</taxon>
        <taxon>Promicromonosporaceae</taxon>
        <taxon>Cellulosimicrobium</taxon>
    </lineage>
</organism>
<comment type="caution">
    <text evidence="8">The sequence shown here is derived from an EMBL/GenBank/DDBJ whole genome shotgun (WGS) entry which is preliminary data.</text>
</comment>
<evidence type="ECO:0000313" key="8">
    <source>
        <dbReference type="EMBL" id="MTG88609.1"/>
    </source>
</evidence>
<dbReference type="InterPro" id="IPR036388">
    <property type="entry name" value="WH-like_DNA-bd_sf"/>
</dbReference>
<dbReference type="Gene3D" id="1.10.1740.10">
    <property type="match status" value="1"/>
</dbReference>
<dbReference type="AlphaFoldDB" id="A0A6N7ZH25"/>
<dbReference type="NCBIfam" id="TIGR02937">
    <property type="entry name" value="sigma70-ECF"/>
    <property type="match status" value="1"/>
</dbReference>
<dbReference type="InterPro" id="IPR039425">
    <property type="entry name" value="RNA_pol_sigma-70-like"/>
</dbReference>
<keyword evidence="4" id="KW-0804">Transcription</keyword>
<dbReference type="Pfam" id="PF08281">
    <property type="entry name" value="Sigma70_r4_2"/>
    <property type="match status" value="1"/>
</dbReference>
<feature type="domain" description="RNA polymerase sigma factor 70 region 4 type 2" evidence="7">
    <location>
        <begin position="145"/>
        <end position="197"/>
    </location>
</feature>
<dbReference type="PANTHER" id="PTHR43133">
    <property type="entry name" value="RNA POLYMERASE ECF-TYPE SIGMA FACTO"/>
    <property type="match status" value="1"/>
</dbReference>
<dbReference type="CDD" id="cd06171">
    <property type="entry name" value="Sigma70_r4"/>
    <property type="match status" value="1"/>
</dbReference>
<evidence type="ECO:0000313" key="9">
    <source>
        <dbReference type="Proteomes" id="UP000440668"/>
    </source>
</evidence>
<evidence type="ECO:0000259" key="6">
    <source>
        <dbReference type="Pfam" id="PF04542"/>
    </source>
</evidence>
<accession>A0A6N7ZH25</accession>
<dbReference type="GO" id="GO:0016987">
    <property type="term" value="F:sigma factor activity"/>
    <property type="evidence" value="ECO:0007669"/>
    <property type="project" value="UniProtKB-KW"/>
</dbReference>
<feature type="region of interest" description="Disordered" evidence="5">
    <location>
        <begin position="1"/>
        <end position="42"/>
    </location>
</feature>
<keyword evidence="3" id="KW-0731">Sigma factor</keyword>
<evidence type="ECO:0000256" key="2">
    <source>
        <dbReference type="ARBA" id="ARBA00023015"/>
    </source>
</evidence>